<evidence type="ECO:0000256" key="1">
    <source>
        <dbReference type="SAM" id="MobiDB-lite"/>
    </source>
</evidence>
<protein>
    <submittedName>
        <fullName evidence="3">Uncharacterized protein</fullName>
    </submittedName>
</protein>
<proteinExistence type="predicted"/>
<feature type="transmembrane region" description="Helical" evidence="2">
    <location>
        <begin position="204"/>
        <end position="227"/>
    </location>
</feature>
<gene>
    <name evidence="3" type="ORF">BDV96DRAFT_571852</name>
</gene>
<evidence type="ECO:0000256" key="2">
    <source>
        <dbReference type="SAM" id="Phobius"/>
    </source>
</evidence>
<evidence type="ECO:0000313" key="3">
    <source>
        <dbReference type="EMBL" id="KAF2117282.1"/>
    </source>
</evidence>
<keyword evidence="2" id="KW-0812">Transmembrane</keyword>
<organism evidence="3 4">
    <name type="scientific">Lophiotrema nucula</name>
    <dbReference type="NCBI Taxonomy" id="690887"/>
    <lineage>
        <taxon>Eukaryota</taxon>
        <taxon>Fungi</taxon>
        <taxon>Dikarya</taxon>
        <taxon>Ascomycota</taxon>
        <taxon>Pezizomycotina</taxon>
        <taxon>Dothideomycetes</taxon>
        <taxon>Pleosporomycetidae</taxon>
        <taxon>Pleosporales</taxon>
        <taxon>Lophiotremataceae</taxon>
        <taxon>Lophiotrema</taxon>
    </lineage>
</organism>
<dbReference type="OrthoDB" id="3800254at2759"/>
<dbReference type="AlphaFoldDB" id="A0A6A5ZCU4"/>
<name>A0A6A5ZCU4_9PLEO</name>
<dbReference type="EMBL" id="ML977319">
    <property type="protein sequence ID" value="KAF2117282.1"/>
    <property type="molecule type" value="Genomic_DNA"/>
</dbReference>
<accession>A0A6A5ZCU4</accession>
<feature type="region of interest" description="Disordered" evidence="1">
    <location>
        <begin position="29"/>
        <end position="57"/>
    </location>
</feature>
<feature type="transmembrane region" description="Helical" evidence="2">
    <location>
        <begin position="169"/>
        <end position="192"/>
    </location>
</feature>
<keyword evidence="2" id="KW-1133">Transmembrane helix</keyword>
<dbReference type="Proteomes" id="UP000799770">
    <property type="component" value="Unassembled WGS sequence"/>
</dbReference>
<sequence>MTTPYRPQIMKKVIKDALSPNPTTPLLPHLNLTPDTHGNGRPLNYAATTSSSDPVSDDDITTTPLNASYFNIISPPNHDEDIDEDTPEAARVLLSSPIRFSPRRPGQDQRYEVEHSFLQAIASLIERQANIIPTSTLTKQDVKKLIRKELDAREQQNEAEDAEVDDGTFASVVTLPVVVSATAVGATAVVLLRAWTRYPQEMKWYFDGAVKGGLLGIASAMIVKGVAMGFDWLSRPRERAEWAEV</sequence>
<evidence type="ECO:0000313" key="4">
    <source>
        <dbReference type="Proteomes" id="UP000799770"/>
    </source>
</evidence>
<keyword evidence="2" id="KW-0472">Membrane</keyword>
<keyword evidence="4" id="KW-1185">Reference proteome</keyword>
<reference evidence="3" key="1">
    <citation type="journal article" date="2020" name="Stud. Mycol.">
        <title>101 Dothideomycetes genomes: a test case for predicting lifestyles and emergence of pathogens.</title>
        <authorList>
            <person name="Haridas S."/>
            <person name="Albert R."/>
            <person name="Binder M."/>
            <person name="Bloem J."/>
            <person name="Labutti K."/>
            <person name="Salamov A."/>
            <person name="Andreopoulos B."/>
            <person name="Baker S."/>
            <person name="Barry K."/>
            <person name="Bills G."/>
            <person name="Bluhm B."/>
            <person name="Cannon C."/>
            <person name="Castanera R."/>
            <person name="Culley D."/>
            <person name="Daum C."/>
            <person name="Ezra D."/>
            <person name="Gonzalez J."/>
            <person name="Henrissat B."/>
            <person name="Kuo A."/>
            <person name="Liang C."/>
            <person name="Lipzen A."/>
            <person name="Lutzoni F."/>
            <person name="Magnuson J."/>
            <person name="Mondo S."/>
            <person name="Nolan M."/>
            <person name="Ohm R."/>
            <person name="Pangilinan J."/>
            <person name="Park H.-J."/>
            <person name="Ramirez L."/>
            <person name="Alfaro M."/>
            <person name="Sun H."/>
            <person name="Tritt A."/>
            <person name="Yoshinaga Y."/>
            <person name="Zwiers L.-H."/>
            <person name="Turgeon B."/>
            <person name="Goodwin S."/>
            <person name="Spatafora J."/>
            <person name="Crous P."/>
            <person name="Grigoriev I."/>
        </authorList>
    </citation>
    <scope>NUCLEOTIDE SEQUENCE</scope>
    <source>
        <strain evidence="3">CBS 627.86</strain>
    </source>
</reference>